<dbReference type="GO" id="GO:0005737">
    <property type="term" value="C:cytoplasm"/>
    <property type="evidence" value="ECO:0007669"/>
    <property type="project" value="InterPro"/>
</dbReference>
<dbReference type="InterPro" id="IPR011051">
    <property type="entry name" value="RmlC_Cupin_sf"/>
</dbReference>
<proteinExistence type="inferred from homology"/>
<dbReference type="GO" id="GO:0006094">
    <property type="term" value="P:gluconeogenesis"/>
    <property type="evidence" value="ECO:0007669"/>
    <property type="project" value="UniProtKB-KW"/>
</dbReference>
<evidence type="ECO:0000313" key="8">
    <source>
        <dbReference type="EMBL" id="KKN91799.1"/>
    </source>
</evidence>
<comment type="caution">
    <text evidence="8">The sequence shown here is derived from an EMBL/GenBank/DDBJ whole genome shotgun (WGS) entry which is preliminary data.</text>
</comment>
<comment type="similarity">
    <text evidence="2">Belongs to the archaeal-type GPI family.</text>
</comment>
<feature type="domain" description="Glucose-6-phosphate isomerase prokaryote" evidence="7">
    <location>
        <begin position="13"/>
        <end position="171"/>
    </location>
</feature>
<reference evidence="8" key="1">
    <citation type="journal article" date="2015" name="Nature">
        <title>Complex archaea that bridge the gap between prokaryotes and eukaryotes.</title>
        <authorList>
            <person name="Spang A."/>
            <person name="Saw J.H."/>
            <person name="Jorgensen S.L."/>
            <person name="Zaremba-Niedzwiedzka K."/>
            <person name="Martijn J."/>
            <person name="Lind A.E."/>
            <person name="van Eijk R."/>
            <person name="Schleper C."/>
            <person name="Guy L."/>
            <person name="Ettema T.J."/>
        </authorList>
    </citation>
    <scope>NUCLEOTIDE SEQUENCE</scope>
</reference>
<evidence type="ECO:0000259" key="7">
    <source>
        <dbReference type="Pfam" id="PF06560"/>
    </source>
</evidence>
<dbReference type="InterPro" id="IPR014710">
    <property type="entry name" value="RmlC-like_jellyroll"/>
</dbReference>
<dbReference type="EMBL" id="LAZR01000100">
    <property type="protein sequence ID" value="KKN91799.1"/>
    <property type="molecule type" value="Genomic_DNA"/>
</dbReference>
<name>A0A0F9UJI3_9ZZZZ</name>
<dbReference type="CDD" id="cd02218">
    <property type="entry name" value="cupin_PGI"/>
    <property type="match status" value="1"/>
</dbReference>
<dbReference type="EC" id="5.3.1.9" evidence="3"/>
<sequence>MEIRKKPEIRFLNDMKRVVYDQEWLKKTANFEIYYMYRGIKTKGELRYDITEIKTKMLGKEFPKTKGHEHLKTFQEVYKVLKGKAIFLFQKYRNKTIEDVYAVRAKIGAIVIVPPYYGHITINASKEELKIANWISKKCKNSYNLFEKRQGACYYYTRSGWIKNKNYKKVPKLRFKKSLKKMPKNLDFLAPH</sequence>
<gene>
    <name evidence="8" type="ORF">LCGC14_0214730</name>
</gene>
<dbReference type="SUPFAM" id="SSF51182">
    <property type="entry name" value="RmlC-like cupins"/>
    <property type="match status" value="1"/>
</dbReference>
<evidence type="ECO:0000256" key="1">
    <source>
        <dbReference type="ARBA" id="ARBA00004926"/>
    </source>
</evidence>
<dbReference type="GO" id="GO:0006096">
    <property type="term" value="P:glycolytic process"/>
    <property type="evidence" value="ECO:0007669"/>
    <property type="project" value="UniProtKB-UniPathway"/>
</dbReference>
<comment type="pathway">
    <text evidence="1">Carbohydrate degradation; glycolysis; D-glyceraldehyde 3-phosphate and glycerone phosphate from D-glucose: step 2/4.</text>
</comment>
<dbReference type="Pfam" id="PF06560">
    <property type="entry name" value="GPI"/>
    <property type="match status" value="1"/>
</dbReference>
<evidence type="ECO:0000256" key="3">
    <source>
        <dbReference type="ARBA" id="ARBA00011952"/>
    </source>
</evidence>
<evidence type="ECO:0000256" key="6">
    <source>
        <dbReference type="ARBA" id="ARBA00029321"/>
    </source>
</evidence>
<dbReference type="Gene3D" id="2.60.120.10">
    <property type="entry name" value="Jelly Rolls"/>
    <property type="match status" value="1"/>
</dbReference>
<comment type="catalytic activity">
    <reaction evidence="6">
        <text>alpha-D-glucose 6-phosphate = beta-D-fructose 6-phosphate</text>
        <dbReference type="Rhea" id="RHEA:11816"/>
        <dbReference type="ChEBI" id="CHEBI:57634"/>
        <dbReference type="ChEBI" id="CHEBI:58225"/>
        <dbReference type="EC" id="5.3.1.9"/>
    </reaction>
</comment>
<dbReference type="GO" id="GO:0004347">
    <property type="term" value="F:glucose-6-phosphate isomerase activity"/>
    <property type="evidence" value="ECO:0007669"/>
    <property type="project" value="UniProtKB-EC"/>
</dbReference>
<dbReference type="UniPathway" id="UPA00109">
    <property type="reaction ID" value="UER00181"/>
</dbReference>
<dbReference type="InterPro" id="IPR010551">
    <property type="entry name" value="G6P_isomerase_prok"/>
</dbReference>
<evidence type="ECO:0000256" key="4">
    <source>
        <dbReference type="ARBA" id="ARBA00022432"/>
    </source>
</evidence>
<dbReference type="AlphaFoldDB" id="A0A0F9UJI3"/>
<evidence type="ECO:0000256" key="5">
    <source>
        <dbReference type="ARBA" id="ARBA00023152"/>
    </source>
</evidence>
<evidence type="ECO:0000256" key="2">
    <source>
        <dbReference type="ARBA" id="ARBA00006542"/>
    </source>
</evidence>
<protein>
    <recommendedName>
        <fullName evidence="3">glucose-6-phosphate isomerase</fullName>
        <ecNumber evidence="3">5.3.1.9</ecNumber>
    </recommendedName>
</protein>
<keyword evidence="4" id="KW-0312">Gluconeogenesis</keyword>
<keyword evidence="5" id="KW-0324">Glycolysis</keyword>
<organism evidence="8">
    <name type="scientific">marine sediment metagenome</name>
    <dbReference type="NCBI Taxonomy" id="412755"/>
    <lineage>
        <taxon>unclassified sequences</taxon>
        <taxon>metagenomes</taxon>
        <taxon>ecological metagenomes</taxon>
    </lineage>
</organism>
<accession>A0A0F9UJI3</accession>